<protein>
    <recommendedName>
        <fullName evidence="11">Mechanosensitive ion channel protein MscS</fullName>
    </recommendedName>
</protein>
<name>A0A088E5S8_9CREN</name>
<dbReference type="PATRIC" id="fig|43687.5.peg.1814"/>
<evidence type="ECO:0000313" key="1">
    <source>
        <dbReference type="EMBL" id="AIM27819.1"/>
    </source>
</evidence>
<evidence type="ECO:0008006" key="11">
    <source>
        <dbReference type="Google" id="ProtNLM"/>
    </source>
</evidence>
<evidence type="ECO:0000313" key="6">
    <source>
        <dbReference type="Proteomes" id="UP000029084"/>
    </source>
</evidence>
<dbReference type="EMBL" id="CP012174">
    <property type="protein sequence ID" value="AKV79157.1"/>
    <property type="molecule type" value="Genomic_DNA"/>
</dbReference>
<reference evidence="7 8" key="2">
    <citation type="journal article" date="2015" name="Genome Announc.">
        <title>Complete Genome Sequences of Evolved Arsenate-Resistant Metallosphaera sedula Strains.</title>
        <authorList>
            <person name="Ai C."/>
            <person name="McCarthy S."/>
            <person name="Schackwitz W."/>
            <person name="Martin J."/>
            <person name="Lipzen A."/>
            <person name="Blum P."/>
        </authorList>
    </citation>
    <scope>NUCLEOTIDE SEQUENCE [LARGE SCALE GENOMIC DNA]</scope>
    <source>
        <strain evidence="4 8">ARS120-1</strain>
        <strain evidence="5 7">ARS120-2</strain>
        <strain evidence="2 10">ARS50-1</strain>
        <strain evidence="3 9">ARS50-2</strain>
    </source>
</reference>
<reference evidence="1 6" key="1">
    <citation type="journal article" date="2014" name="J. Bacteriol.">
        <title>Role of an Archaeal PitA Transporter in the Copper and Arsenic Resistance of Metallosphaera sedula, an Extreme Thermoacidophile.</title>
        <authorList>
            <person name="McCarthy S."/>
            <person name="Ai C."/>
            <person name="Wheaton G."/>
            <person name="Tevatia R."/>
            <person name="Eckrich V."/>
            <person name="Kelly R."/>
            <person name="Blum P."/>
        </authorList>
    </citation>
    <scope>NUCLEOTIDE SEQUENCE [LARGE SCALE GENOMIC DNA]</scope>
    <source>
        <strain evidence="1 6">CuR1</strain>
    </source>
</reference>
<dbReference type="OMA" id="MFEVGFK"/>
<sequence length="103" mass="11611">MFEVLLGVQTDPQRIRDIFKDMVNVLEGICSPVRIGASFLCSPSPSSLITVYLAEQEMRPMYLAFRIKSKDSQDIVNFSEKINLKLKDYGVHPTLINSDSTSL</sequence>
<dbReference type="GeneID" id="97613210"/>
<dbReference type="EMBL" id="CP012173">
    <property type="protein sequence ID" value="AKV76906.1"/>
    <property type="molecule type" value="Genomic_DNA"/>
</dbReference>
<evidence type="ECO:0000313" key="7">
    <source>
        <dbReference type="Proteomes" id="UP000061362"/>
    </source>
</evidence>
<dbReference type="AlphaFoldDB" id="A0A088E5S8"/>
<organism evidence="1 6">
    <name type="scientific">Metallosphaera sedula</name>
    <dbReference type="NCBI Taxonomy" id="43687"/>
    <lineage>
        <taxon>Archaea</taxon>
        <taxon>Thermoproteota</taxon>
        <taxon>Thermoprotei</taxon>
        <taxon>Sulfolobales</taxon>
        <taxon>Sulfolobaceae</taxon>
        <taxon>Metallosphaera</taxon>
    </lineage>
</organism>
<dbReference type="OrthoDB" id="36088at2157"/>
<dbReference type="EMBL" id="CP012172">
    <property type="protein sequence ID" value="AKV74669.1"/>
    <property type="molecule type" value="Genomic_DNA"/>
</dbReference>
<evidence type="ECO:0000313" key="2">
    <source>
        <dbReference type="EMBL" id="AKV74669.1"/>
    </source>
</evidence>
<proteinExistence type="predicted"/>
<gene>
    <name evidence="1" type="ORF">HA72_1680</name>
    <name evidence="2" type="ORF">MsedA_1714</name>
    <name evidence="3" type="ORF">MsedB_1716</name>
    <name evidence="4" type="ORF">MsedC_1714</name>
    <name evidence="5" type="ORF">MsedD_1715</name>
</gene>
<dbReference type="Proteomes" id="UP000062398">
    <property type="component" value="Chromosome"/>
</dbReference>
<dbReference type="Proteomes" id="UP000061362">
    <property type="component" value="Chromosome"/>
</dbReference>
<dbReference type="EMBL" id="CP008822">
    <property type="protein sequence ID" value="AIM27819.1"/>
    <property type="molecule type" value="Genomic_DNA"/>
</dbReference>
<evidence type="ECO:0000313" key="10">
    <source>
        <dbReference type="Proteomes" id="UP000068832"/>
    </source>
</evidence>
<dbReference type="Proteomes" id="UP000068832">
    <property type="component" value="Chromosome"/>
</dbReference>
<evidence type="ECO:0000313" key="9">
    <source>
        <dbReference type="Proteomes" id="UP000062475"/>
    </source>
</evidence>
<evidence type="ECO:0000313" key="3">
    <source>
        <dbReference type="EMBL" id="AKV76906.1"/>
    </source>
</evidence>
<accession>A0A088E5S8</accession>
<dbReference type="Proteomes" id="UP000062475">
    <property type="component" value="Chromosome"/>
</dbReference>
<evidence type="ECO:0000313" key="5">
    <source>
        <dbReference type="EMBL" id="AKV81402.1"/>
    </source>
</evidence>
<dbReference type="Proteomes" id="UP000029084">
    <property type="component" value="Chromosome"/>
</dbReference>
<dbReference type="EMBL" id="CP012175">
    <property type="protein sequence ID" value="AKV81402.1"/>
    <property type="molecule type" value="Genomic_DNA"/>
</dbReference>
<evidence type="ECO:0000313" key="8">
    <source>
        <dbReference type="Proteomes" id="UP000062398"/>
    </source>
</evidence>
<evidence type="ECO:0000313" key="4">
    <source>
        <dbReference type="EMBL" id="AKV79157.1"/>
    </source>
</evidence>
<dbReference type="RefSeq" id="WP_012021622.1">
    <property type="nucleotide sequence ID" value="NZ_AP019770.1"/>
</dbReference>